<protein>
    <submittedName>
        <fullName evidence="1">Uncharacterized protein</fullName>
    </submittedName>
</protein>
<proteinExistence type="predicted"/>
<dbReference type="Proteomes" id="UP000284842">
    <property type="component" value="Unassembled WGS sequence"/>
</dbReference>
<comment type="caution">
    <text evidence="1">The sequence shown here is derived from an EMBL/GenBank/DDBJ whole genome shotgun (WGS) entry which is preliminary data.</text>
</comment>
<keyword evidence="2" id="KW-1185">Reference proteome</keyword>
<sequence>MPNVHGSIRIRPPSGRFANYAVVNGEGIEMRFTMFGAVAPERHSGSYRGASDKICVAFDQQLHDVYRAMLPMNASPQMRQAYVRQLDEVYRILMLVSDIAQTQAPSFPHENNRTHPFNFHFLGPPTYKVRGFFAAHHRMTFKSNSYMHRLKIMQALNFQMAPRFL</sequence>
<evidence type="ECO:0000313" key="2">
    <source>
        <dbReference type="Proteomes" id="UP000284842"/>
    </source>
</evidence>
<evidence type="ECO:0000313" key="1">
    <source>
        <dbReference type="EMBL" id="PPR06952.1"/>
    </source>
</evidence>
<reference evidence="1 2" key="1">
    <citation type="journal article" date="2018" name="Evol. Lett.">
        <title>Horizontal gene cluster transfer increased hallucinogenic mushroom diversity.</title>
        <authorList>
            <person name="Reynolds H.T."/>
            <person name="Vijayakumar V."/>
            <person name="Gluck-Thaler E."/>
            <person name="Korotkin H.B."/>
            <person name="Matheny P.B."/>
            <person name="Slot J.C."/>
        </authorList>
    </citation>
    <scope>NUCLEOTIDE SEQUENCE [LARGE SCALE GENOMIC DNA]</scope>
    <source>
        <strain evidence="1 2">2629</strain>
    </source>
</reference>
<name>A0A409YVC7_9AGAR</name>
<gene>
    <name evidence="1" type="ORF">CVT24_011018</name>
</gene>
<accession>A0A409YVC7</accession>
<dbReference type="EMBL" id="NHTK01000553">
    <property type="protein sequence ID" value="PPR06952.1"/>
    <property type="molecule type" value="Genomic_DNA"/>
</dbReference>
<dbReference type="InParanoid" id="A0A409YVC7"/>
<dbReference type="AlphaFoldDB" id="A0A409YVC7"/>
<organism evidence="1 2">
    <name type="scientific">Panaeolus cyanescens</name>
    <dbReference type="NCBI Taxonomy" id="181874"/>
    <lineage>
        <taxon>Eukaryota</taxon>
        <taxon>Fungi</taxon>
        <taxon>Dikarya</taxon>
        <taxon>Basidiomycota</taxon>
        <taxon>Agaricomycotina</taxon>
        <taxon>Agaricomycetes</taxon>
        <taxon>Agaricomycetidae</taxon>
        <taxon>Agaricales</taxon>
        <taxon>Agaricineae</taxon>
        <taxon>Galeropsidaceae</taxon>
        <taxon>Panaeolus</taxon>
    </lineage>
</organism>